<accession>A0ABS4NPN1</accession>
<feature type="domain" description="SLH" evidence="2">
    <location>
        <begin position="21"/>
        <end position="81"/>
    </location>
</feature>
<proteinExistence type="predicted"/>
<dbReference type="InterPro" id="IPR051465">
    <property type="entry name" value="Cell_Envelope_Struct_Comp"/>
</dbReference>
<evidence type="ECO:0000259" key="2">
    <source>
        <dbReference type="PROSITE" id="PS51272"/>
    </source>
</evidence>
<dbReference type="PANTHER" id="PTHR43308">
    <property type="entry name" value="OUTER MEMBRANE PROTEIN ALPHA-RELATED"/>
    <property type="match status" value="1"/>
</dbReference>
<reference evidence="3 4" key="1">
    <citation type="submission" date="2021-03" db="EMBL/GenBank/DDBJ databases">
        <title>Genomic Encyclopedia of Type Strains, Phase IV (KMG-IV): sequencing the most valuable type-strain genomes for metagenomic binning, comparative biology and taxonomic classification.</title>
        <authorList>
            <person name="Goeker M."/>
        </authorList>
    </citation>
    <scope>NUCLEOTIDE SEQUENCE [LARGE SCALE GENOMIC DNA]</scope>
    <source>
        <strain evidence="3 4">DSM 101953</strain>
    </source>
</reference>
<keyword evidence="4" id="KW-1185">Reference proteome</keyword>
<evidence type="ECO:0000313" key="4">
    <source>
        <dbReference type="Proteomes" id="UP000773462"/>
    </source>
</evidence>
<evidence type="ECO:0000256" key="1">
    <source>
        <dbReference type="SAM" id="SignalP"/>
    </source>
</evidence>
<feature type="domain" description="SLH" evidence="2">
    <location>
        <begin position="82"/>
        <end position="144"/>
    </location>
</feature>
<name>A0ABS4NPN1_9BACL</name>
<feature type="chain" id="PRO_5046936988" description="SLH domain-containing protein" evidence="1">
    <location>
        <begin position="27"/>
        <end position="416"/>
    </location>
</feature>
<protein>
    <recommendedName>
        <fullName evidence="2">SLH domain-containing protein</fullName>
    </recommendedName>
</protein>
<evidence type="ECO:0000313" key="3">
    <source>
        <dbReference type="EMBL" id="MBP2112023.1"/>
    </source>
</evidence>
<feature type="domain" description="SLH" evidence="2">
    <location>
        <begin position="145"/>
        <end position="207"/>
    </location>
</feature>
<dbReference type="RefSeq" id="WP_209872527.1">
    <property type="nucleotide sequence ID" value="NZ_JAGGLV010000006.1"/>
</dbReference>
<comment type="caution">
    <text evidence="3">The sequence shown here is derived from an EMBL/GenBank/DDBJ whole genome shotgun (WGS) entry which is preliminary data.</text>
</comment>
<organism evidence="3 4">
    <name type="scientific">Paenibacillus silagei</name>
    <dbReference type="NCBI Taxonomy" id="1670801"/>
    <lineage>
        <taxon>Bacteria</taxon>
        <taxon>Bacillati</taxon>
        <taxon>Bacillota</taxon>
        <taxon>Bacilli</taxon>
        <taxon>Bacillales</taxon>
        <taxon>Paenibacillaceae</taxon>
        <taxon>Paenibacillus</taxon>
    </lineage>
</organism>
<dbReference type="InterPro" id="IPR001119">
    <property type="entry name" value="SLH_dom"/>
</dbReference>
<dbReference type="EMBL" id="JAGGLV010000006">
    <property type="protein sequence ID" value="MBP2112023.1"/>
    <property type="molecule type" value="Genomic_DNA"/>
</dbReference>
<keyword evidence="1" id="KW-0732">Signal</keyword>
<dbReference type="Pfam" id="PF00395">
    <property type="entry name" value="SLH"/>
    <property type="match status" value="3"/>
</dbReference>
<gene>
    <name evidence="3" type="ORF">J2Z70_002177</name>
</gene>
<dbReference type="PROSITE" id="PS51272">
    <property type="entry name" value="SLH"/>
    <property type="match status" value="3"/>
</dbReference>
<dbReference type="Proteomes" id="UP000773462">
    <property type="component" value="Unassembled WGS sequence"/>
</dbReference>
<feature type="signal peptide" evidence="1">
    <location>
        <begin position="1"/>
        <end position="26"/>
    </location>
</feature>
<sequence length="416" mass="44135">MIGRKLVTVGLSLGLLLGSAGHMSAAADYEGHWAQKQMSRWLEKGWLKGFADGSVRPDQAITRAEFIALINQLAGLTAESKVKADFSDLPKTSWAYEEISKALEVGIIKGYGGTIRPGDPVMRQEAAIMVSRMMYFETGSTEVLSMFRDKDQIAGWSKADVAALIIAGGMKGYPDGRFAPEQAMTRAEAIALLDYYNVTSGGLQSVTISHSEGLGSFEPGAIKYYNNVTVSGYDVLLQNLKIFGDLVLEEGIGNGEVNLDSVEVLGKVIIQGSGDPSVQLKNTTMNQVIVQKNSGTARLLTEGTTWVKALSVQSGVNLEEGEGTGDGFTDIDLPSGLAAGIVVTLNGNFGDVNIEAKGPVLHLQKGSIRTLKTAATATGVKIELDEGTTVTQAILNTLTKVTGAGKVQDAIVKEDE</sequence>